<keyword evidence="3 5" id="KW-0687">Ribonucleoprotein</keyword>
<dbReference type="AlphaFoldDB" id="B4CUY2"/>
<dbReference type="FunCoup" id="B4CUY2">
    <property type="interactions" value="434"/>
</dbReference>
<dbReference type="RefSeq" id="WP_006977822.1">
    <property type="nucleotide sequence ID" value="NZ_ABVL01000001.1"/>
</dbReference>
<dbReference type="InterPro" id="IPR018254">
    <property type="entry name" value="Ribosomal_uL29_CS"/>
</dbReference>
<reference evidence="6 7" key="1">
    <citation type="journal article" date="2011" name="J. Bacteriol.">
        <title>Genome sequence of Chthoniobacter flavus Ellin428, an aerobic heterotrophic soil bacterium.</title>
        <authorList>
            <person name="Kant R."/>
            <person name="van Passel M.W."/>
            <person name="Palva A."/>
            <person name="Lucas S."/>
            <person name="Lapidus A."/>
            <person name="Glavina Del Rio T."/>
            <person name="Dalin E."/>
            <person name="Tice H."/>
            <person name="Bruce D."/>
            <person name="Goodwin L."/>
            <person name="Pitluck S."/>
            <person name="Larimer F.W."/>
            <person name="Land M.L."/>
            <person name="Hauser L."/>
            <person name="Sangwan P."/>
            <person name="de Vos W.M."/>
            <person name="Janssen P.H."/>
            <person name="Smidt H."/>
        </authorList>
    </citation>
    <scope>NUCLEOTIDE SEQUENCE [LARGE SCALE GENOMIC DNA]</scope>
    <source>
        <strain evidence="6 7">Ellin428</strain>
    </source>
</reference>
<keyword evidence="7" id="KW-1185">Reference proteome</keyword>
<dbReference type="CDD" id="cd00427">
    <property type="entry name" value="Ribosomal_L29_HIP"/>
    <property type="match status" value="1"/>
</dbReference>
<comment type="caution">
    <text evidence="6">The sequence shown here is derived from an EMBL/GenBank/DDBJ whole genome shotgun (WGS) entry which is preliminary data.</text>
</comment>
<dbReference type="InParanoid" id="B4CUY2"/>
<dbReference type="HAMAP" id="MF_00374">
    <property type="entry name" value="Ribosomal_uL29"/>
    <property type="match status" value="1"/>
</dbReference>
<gene>
    <name evidence="5" type="primary">rpmC</name>
    <name evidence="6" type="ORF">CfE428DRAFT_0495</name>
</gene>
<dbReference type="FunFam" id="1.10.287.310:FF:000001">
    <property type="entry name" value="50S ribosomal protein L29"/>
    <property type="match status" value="1"/>
</dbReference>
<dbReference type="PANTHER" id="PTHR10916:SF0">
    <property type="entry name" value="LARGE RIBOSOMAL SUBUNIT PROTEIN UL29C"/>
    <property type="match status" value="1"/>
</dbReference>
<keyword evidence="2 5" id="KW-0689">Ribosomal protein</keyword>
<dbReference type="Proteomes" id="UP000005824">
    <property type="component" value="Unassembled WGS sequence"/>
</dbReference>
<dbReference type="EMBL" id="ABVL01000001">
    <property type="protein sequence ID" value="EDY22370.1"/>
    <property type="molecule type" value="Genomic_DNA"/>
</dbReference>
<dbReference type="GO" id="GO:0003735">
    <property type="term" value="F:structural constituent of ribosome"/>
    <property type="evidence" value="ECO:0007669"/>
    <property type="project" value="InterPro"/>
</dbReference>
<proteinExistence type="inferred from homology"/>
<accession>B4CUY2</accession>
<dbReference type="InterPro" id="IPR050063">
    <property type="entry name" value="Ribosomal_protein_uL29"/>
</dbReference>
<sequence length="70" mass="8073">MKLKEILELSLQELAARKHELREESFHLRIQQQSGQLEKPSQLRAIRREIARIETVLTQKKSKAAPAAAK</sequence>
<evidence type="ECO:0000256" key="1">
    <source>
        <dbReference type="ARBA" id="ARBA00009254"/>
    </source>
</evidence>
<comment type="similarity">
    <text evidence="1 5">Belongs to the universal ribosomal protein uL29 family.</text>
</comment>
<dbReference type="GO" id="GO:0022625">
    <property type="term" value="C:cytosolic large ribosomal subunit"/>
    <property type="evidence" value="ECO:0007669"/>
    <property type="project" value="TreeGrafter"/>
</dbReference>
<dbReference type="eggNOG" id="COG0255">
    <property type="taxonomic scope" value="Bacteria"/>
</dbReference>
<dbReference type="STRING" id="497964.CfE428DRAFT_0495"/>
<evidence type="ECO:0000256" key="4">
    <source>
        <dbReference type="ARBA" id="ARBA00035204"/>
    </source>
</evidence>
<dbReference type="Gene3D" id="1.10.287.310">
    <property type="match status" value="1"/>
</dbReference>
<dbReference type="NCBIfam" id="TIGR00012">
    <property type="entry name" value="L29"/>
    <property type="match status" value="1"/>
</dbReference>
<protein>
    <recommendedName>
        <fullName evidence="4 5">Large ribosomal subunit protein uL29</fullName>
    </recommendedName>
</protein>
<evidence type="ECO:0000256" key="2">
    <source>
        <dbReference type="ARBA" id="ARBA00022980"/>
    </source>
</evidence>
<dbReference type="PANTHER" id="PTHR10916">
    <property type="entry name" value="60S RIBOSOMAL PROTEIN L35/50S RIBOSOMAL PROTEIN L29"/>
    <property type="match status" value="1"/>
</dbReference>
<evidence type="ECO:0000256" key="5">
    <source>
        <dbReference type="HAMAP-Rule" id="MF_00374"/>
    </source>
</evidence>
<dbReference type="Pfam" id="PF00831">
    <property type="entry name" value="Ribosomal_L29"/>
    <property type="match status" value="1"/>
</dbReference>
<evidence type="ECO:0000256" key="3">
    <source>
        <dbReference type="ARBA" id="ARBA00023274"/>
    </source>
</evidence>
<dbReference type="PROSITE" id="PS00579">
    <property type="entry name" value="RIBOSOMAL_L29"/>
    <property type="match status" value="1"/>
</dbReference>
<dbReference type="GO" id="GO:0006412">
    <property type="term" value="P:translation"/>
    <property type="evidence" value="ECO:0007669"/>
    <property type="project" value="UniProtKB-UniRule"/>
</dbReference>
<dbReference type="InterPro" id="IPR001854">
    <property type="entry name" value="Ribosomal_uL29"/>
</dbReference>
<evidence type="ECO:0000313" key="6">
    <source>
        <dbReference type="EMBL" id="EDY22370.1"/>
    </source>
</evidence>
<organism evidence="6 7">
    <name type="scientific">Chthoniobacter flavus Ellin428</name>
    <dbReference type="NCBI Taxonomy" id="497964"/>
    <lineage>
        <taxon>Bacteria</taxon>
        <taxon>Pseudomonadati</taxon>
        <taxon>Verrucomicrobiota</taxon>
        <taxon>Spartobacteria</taxon>
        <taxon>Chthoniobacterales</taxon>
        <taxon>Chthoniobacteraceae</taxon>
        <taxon>Chthoniobacter</taxon>
    </lineage>
</organism>
<name>B4CUY2_9BACT</name>
<evidence type="ECO:0000313" key="7">
    <source>
        <dbReference type="Proteomes" id="UP000005824"/>
    </source>
</evidence>
<dbReference type="InterPro" id="IPR036049">
    <property type="entry name" value="Ribosomal_uL29_sf"/>
</dbReference>
<dbReference type="SUPFAM" id="SSF46561">
    <property type="entry name" value="Ribosomal protein L29 (L29p)"/>
    <property type="match status" value="1"/>
</dbReference>